<name>A0A1M5KTC9_9BRAD</name>
<dbReference type="OrthoDB" id="7206991at2"/>
<dbReference type="Pfam" id="PF11994">
    <property type="entry name" value="DUF3489"/>
    <property type="match status" value="1"/>
</dbReference>
<accession>A0A1M5KTC9</accession>
<dbReference type="EMBL" id="LT670817">
    <property type="protein sequence ID" value="SHG56041.1"/>
    <property type="molecule type" value="Genomic_DNA"/>
</dbReference>
<dbReference type="AlphaFoldDB" id="A0A1M5KTC9"/>
<proteinExistence type="predicted"/>
<protein>
    <recommendedName>
        <fullName evidence="4">DUF3489 domain-containing protein</fullName>
    </recommendedName>
</protein>
<evidence type="ECO:0000256" key="1">
    <source>
        <dbReference type="SAM" id="MobiDB-lite"/>
    </source>
</evidence>
<organism evidence="2 3">
    <name type="scientific">Bradyrhizobium erythrophlei</name>
    <dbReference type="NCBI Taxonomy" id="1437360"/>
    <lineage>
        <taxon>Bacteria</taxon>
        <taxon>Pseudomonadati</taxon>
        <taxon>Pseudomonadota</taxon>
        <taxon>Alphaproteobacteria</taxon>
        <taxon>Hyphomicrobiales</taxon>
        <taxon>Nitrobacteraceae</taxon>
        <taxon>Bradyrhizobium</taxon>
    </lineage>
</organism>
<feature type="region of interest" description="Disordered" evidence="1">
    <location>
        <begin position="1"/>
        <end position="41"/>
    </location>
</feature>
<dbReference type="Proteomes" id="UP000189796">
    <property type="component" value="Chromosome I"/>
</dbReference>
<dbReference type="InterPro" id="IPR021880">
    <property type="entry name" value="DUF3489"/>
</dbReference>
<sequence length="116" mass="12389">MTKPKSKPKAATRPTARKPAKPTSRKPPASPKSATRPGTKHAHIVAMLRAPAGATIAAMMAATEWQQHSVRGFLAGVIRKKLGLNLVSEQTDKGRVYRIRDGKASPAAMNRAKQAA</sequence>
<reference evidence="2 3" key="1">
    <citation type="submission" date="2016-11" db="EMBL/GenBank/DDBJ databases">
        <authorList>
            <person name="Jaros S."/>
            <person name="Januszkiewicz K."/>
            <person name="Wedrychowicz H."/>
        </authorList>
    </citation>
    <scope>NUCLEOTIDE SEQUENCE [LARGE SCALE GENOMIC DNA]</scope>
    <source>
        <strain evidence="2 3">GAS138</strain>
    </source>
</reference>
<dbReference type="RefSeq" id="WP_079601047.1">
    <property type="nucleotide sequence ID" value="NZ_LT670817.1"/>
</dbReference>
<evidence type="ECO:0008006" key="4">
    <source>
        <dbReference type="Google" id="ProtNLM"/>
    </source>
</evidence>
<gene>
    <name evidence="2" type="ORF">SAMN05443248_1959</name>
</gene>
<evidence type="ECO:0000313" key="3">
    <source>
        <dbReference type="Proteomes" id="UP000189796"/>
    </source>
</evidence>
<evidence type="ECO:0000313" key="2">
    <source>
        <dbReference type="EMBL" id="SHG56041.1"/>
    </source>
</evidence>
<feature type="compositionally biased region" description="Basic residues" evidence="1">
    <location>
        <begin position="1"/>
        <end position="24"/>
    </location>
</feature>